<feature type="region of interest" description="Disordered" evidence="1">
    <location>
        <begin position="36"/>
        <end position="61"/>
    </location>
</feature>
<dbReference type="AlphaFoldDB" id="A0AAV7ATL8"/>
<comment type="caution">
    <text evidence="2">The sequence shown here is derived from an EMBL/GenBank/DDBJ whole genome shotgun (WGS) entry which is preliminary data.</text>
</comment>
<dbReference type="Proteomes" id="UP000824782">
    <property type="component" value="Unassembled WGS sequence"/>
</dbReference>
<evidence type="ECO:0000256" key="1">
    <source>
        <dbReference type="SAM" id="MobiDB-lite"/>
    </source>
</evidence>
<gene>
    <name evidence="2" type="ORF">GDO81_015349</name>
</gene>
<organism evidence="2 3">
    <name type="scientific">Engystomops pustulosus</name>
    <name type="common">Tungara frog</name>
    <name type="synonym">Physalaemus pustulosus</name>
    <dbReference type="NCBI Taxonomy" id="76066"/>
    <lineage>
        <taxon>Eukaryota</taxon>
        <taxon>Metazoa</taxon>
        <taxon>Chordata</taxon>
        <taxon>Craniata</taxon>
        <taxon>Vertebrata</taxon>
        <taxon>Euteleostomi</taxon>
        <taxon>Amphibia</taxon>
        <taxon>Batrachia</taxon>
        <taxon>Anura</taxon>
        <taxon>Neobatrachia</taxon>
        <taxon>Hyloidea</taxon>
        <taxon>Leptodactylidae</taxon>
        <taxon>Leiuperinae</taxon>
        <taxon>Engystomops</taxon>
    </lineage>
</organism>
<evidence type="ECO:0000313" key="3">
    <source>
        <dbReference type="Proteomes" id="UP000824782"/>
    </source>
</evidence>
<name>A0AAV7ATL8_ENGPU</name>
<evidence type="ECO:0000313" key="2">
    <source>
        <dbReference type="EMBL" id="KAG8561433.1"/>
    </source>
</evidence>
<dbReference type="EMBL" id="WNYA01000007">
    <property type="protein sequence ID" value="KAG8561433.1"/>
    <property type="molecule type" value="Genomic_DNA"/>
</dbReference>
<proteinExistence type="predicted"/>
<protein>
    <submittedName>
        <fullName evidence="2">Uncharacterized protein</fullName>
    </submittedName>
</protein>
<sequence length="112" mass="12242">MPSMRTVNNHKTRKLKSIFTLTWTYPARRHNRTFQRPVTGKLPSGLSLDSNSQVAPGHDTEEPAAGIALSIFFSSYGRTQGNPMQAGRQGDGKLLLGQFLEVSGQVGEGVKK</sequence>
<reference evidence="2" key="1">
    <citation type="thesis" date="2020" institute="ProQuest LLC" country="789 East Eisenhower Parkway, Ann Arbor, MI, USA">
        <title>Comparative Genomics and Chromosome Evolution.</title>
        <authorList>
            <person name="Mudd A.B."/>
        </authorList>
    </citation>
    <scope>NUCLEOTIDE SEQUENCE</scope>
    <source>
        <strain evidence="2">237g6f4</strain>
        <tissue evidence="2">Blood</tissue>
    </source>
</reference>
<keyword evidence="3" id="KW-1185">Reference proteome</keyword>
<accession>A0AAV7ATL8</accession>